<dbReference type="PROSITE" id="PS50846">
    <property type="entry name" value="HMA_2"/>
    <property type="match status" value="1"/>
</dbReference>
<evidence type="ECO:0000313" key="1">
    <source>
        <dbReference type="EMBL" id="APX89175.1"/>
    </source>
</evidence>
<dbReference type="InterPro" id="IPR006121">
    <property type="entry name" value="HMA_dom"/>
</dbReference>
<protein>
    <submittedName>
        <fullName evidence="1">Uncharacterized protein</fullName>
    </submittedName>
</protein>
<dbReference type="Proteomes" id="UP000187266">
    <property type="component" value="Chromosome"/>
</dbReference>
<dbReference type="CDD" id="cd00371">
    <property type="entry name" value="HMA"/>
    <property type="match status" value="1"/>
</dbReference>
<dbReference type="Gene3D" id="3.30.70.100">
    <property type="match status" value="1"/>
</dbReference>
<organism evidence="1 2">
    <name type="scientific">Brevirhabdus pacifica</name>
    <dbReference type="NCBI Taxonomy" id="1267768"/>
    <lineage>
        <taxon>Bacteria</taxon>
        <taxon>Pseudomonadati</taxon>
        <taxon>Pseudomonadota</taxon>
        <taxon>Alphaproteobacteria</taxon>
        <taxon>Rhodobacterales</taxon>
        <taxon>Paracoccaceae</taxon>
        <taxon>Brevirhabdus</taxon>
    </lineage>
</organism>
<gene>
    <name evidence="1" type="ORF">BV394_05125</name>
</gene>
<name>A0A1U7DGW1_9RHOB</name>
<dbReference type="RefSeq" id="WP_076979198.1">
    <property type="nucleotide sequence ID" value="NZ_CP019124.1"/>
</dbReference>
<sequence length="109" mass="11348">MIHRLLPAAAALLLSVAAVQAETATTRLDVTGLTCPSCSYIVATALKKVETVEIVDFIEGDFEDGTYLVNYDDAVTDPEALIAAVTGVGYGATLAVDPEADEDKAEKGS</sequence>
<accession>A0A1U7DGW1</accession>
<dbReference type="InterPro" id="IPR036163">
    <property type="entry name" value="HMA_dom_sf"/>
</dbReference>
<dbReference type="STRING" id="1267768.BV394_05125"/>
<reference evidence="1 2" key="1">
    <citation type="submission" date="2017-01" db="EMBL/GenBank/DDBJ databases">
        <title>Genomic analysis of Xuhuaishuia manganoxidans DY6-4.</title>
        <authorList>
            <person name="Wang X."/>
        </authorList>
    </citation>
    <scope>NUCLEOTIDE SEQUENCE [LARGE SCALE GENOMIC DNA]</scope>
    <source>
        <strain evidence="1 2">DY6-4</strain>
    </source>
</reference>
<evidence type="ECO:0000313" key="2">
    <source>
        <dbReference type="Proteomes" id="UP000187266"/>
    </source>
</evidence>
<dbReference type="GO" id="GO:0046872">
    <property type="term" value="F:metal ion binding"/>
    <property type="evidence" value="ECO:0007669"/>
    <property type="project" value="InterPro"/>
</dbReference>
<keyword evidence="2" id="KW-1185">Reference proteome</keyword>
<accession>A0A2M9DEL7</accession>
<proteinExistence type="predicted"/>
<dbReference type="Pfam" id="PF00403">
    <property type="entry name" value="HMA"/>
    <property type="match status" value="1"/>
</dbReference>
<dbReference type="OrthoDB" id="7205933at2"/>
<dbReference type="AlphaFoldDB" id="A0A1U7DGW1"/>
<dbReference type="EMBL" id="CP019124">
    <property type="protein sequence ID" value="APX89175.1"/>
    <property type="molecule type" value="Genomic_DNA"/>
</dbReference>
<dbReference type="SUPFAM" id="SSF55008">
    <property type="entry name" value="HMA, heavy metal-associated domain"/>
    <property type="match status" value="1"/>
</dbReference>